<evidence type="ECO:0000313" key="9">
    <source>
        <dbReference type="Proteomes" id="UP001208771"/>
    </source>
</evidence>
<keyword evidence="9" id="KW-1185">Reference proteome</keyword>
<sequence>MILDPALTAAYIVLAAALALAPGPDVVFVVANGMRHKARGAFAAALGIGVGSLVHATAAALGVSAVIAASPLAFDIMRMVGAAYLAWLGLQALRAFIRNAGADAKLGQSEEVSVWRVFSRGLITNILNPKVVIFYIALLPQFVNVELGQVGLQVFLLGCIHNAIGLTFLIAVGLAAGKAAGWISRTSVGRWLDGIAGIFFIGLAVRLALTGRPNQ</sequence>
<dbReference type="PIRSF" id="PIRSF006324">
    <property type="entry name" value="LeuE"/>
    <property type="match status" value="1"/>
</dbReference>
<proteinExistence type="predicted"/>
<name>A0AAE3SW15_9HYPH</name>
<reference evidence="8" key="1">
    <citation type="submission" date="2022-07" db="EMBL/GenBank/DDBJ databases">
        <title>Ectorhizobium quercum gen.nov., sp. nov.</title>
        <authorList>
            <person name="Ma T."/>
            <person name="Li Y."/>
        </authorList>
    </citation>
    <scope>NUCLEOTIDE SEQUENCE</scope>
    <source>
        <strain evidence="8">BDR2-2</strain>
    </source>
</reference>
<keyword evidence="2" id="KW-1003">Cell membrane</keyword>
<comment type="caution">
    <text evidence="8">The sequence shown here is derived from an EMBL/GenBank/DDBJ whole genome shotgun (WGS) entry which is preliminary data.</text>
</comment>
<dbReference type="GO" id="GO:0015171">
    <property type="term" value="F:amino acid transmembrane transporter activity"/>
    <property type="evidence" value="ECO:0007669"/>
    <property type="project" value="TreeGrafter"/>
</dbReference>
<feature type="transmembrane region" description="Helical" evidence="6">
    <location>
        <begin position="6"/>
        <end position="30"/>
    </location>
</feature>
<evidence type="ECO:0000256" key="5">
    <source>
        <dbReference type="ARBA" id="ARBA00023136"/>
    </source>
</evidence>
<evidence type="ECO:0000313" key="8">
    <source>
        <dbReference type="EMBL" id="MCX8998722.1"/>
    </source>
</evidence>
<dbReference type="EMBL" id="JANFPI010000001">
    <property type="protein sequence ID" value="MCX8996239.1"/>
    <property type="molecule type" value="Genomic_DNA"/>
</dbReference>
<dbReference type="Proteomes" id="UP001208771">
    <property type="component" value="Unassembled WGS sequence"/>
</dbReference>
<protein>
    <submittedName>
        <fullName evidence="8">LysE family translocator</fullName>
    </submittedName>
</protein>
<dbReference type="InterPro" id="IPR001123">
    <property type="entry name" value="LeuE-type"/>
</dbReference>
<feature type="transmembrane region" description="Helical" evidence="6">
    <location>
        <begin position="117"/>
        <end position="138"/>
    </location>
</feature>
<feature type="transmembrane region" description="Helical" evidence="6">
    <location>
        <begin position="76"/>
        <end position="97"/>
    </location>
</feature>
<keyword evidence="4 6" id="KW-1133">Transmembrane helix</keyword>
<evidence type="ECO:0000256" key="3">
    <source>
        <dbReference type="ARBA" id="ARBA00022692"/>
    </source>
</evidence>
<evidence type="ECO:0000256" key="2">
    <source>
        <dbReference type="ARBA" id="ARBA00022475"/>
    </source>
</evidence>
<gene>
    <name evidence="7" type="ORF">NOF55_03890</name>
    <name evidence="8" type="ORF">NOF55_16535</name>
</gene>
<evidence type="ECO:0000256" key="6">
    <source>
        <dbReference type="SAM" id="Phobius"/>
    </source>
</evidence>
<dbReference type="GO" id="GO:0005886">
    <property type="term" value="C:plasma membrane"/>
    <property type="evidence" value="ECO:0007669"/>
    <property type="project" value="UniProtKB-SubCell"/>
</dbReference>
<accession>A0AAE3SW15</accession>
<dbReference type="PANTHER" id="PTHR30086:SF20">
    <property type="entry name" value="ARGININE EXPORTER PROTEIN ARGO-RELATED"/>
    <property type="match status" value="1"/>
</dbReference>
<dbReference type="AlphaFoldDB" id="A0AAE3SW15"/>
<feature type="transmembrane region" description="Helical" evidence="6">
    <location>
        <begin position="150"/>
        <end position="176"/>
    </location>
</feature>
<dbReference type="EMBL" id="JANFPI010000005">
    <property type="protein sequence ID" value="MCX8998722.1"/>
    <property type="molecule type" value="Genomic_DNA"/>
</dbReference>
<dbReference type="Pfam" id="PF01810">
    <property type="entry name" value="LysE"/>
    <property type="match status" value="1"/>
</dbReference>
<feature type="transmembrane region" description="Helical" evidence="6">
    <location>
        <begin position="42"/>
        <end position="70"/>
    </location>
</feature>
<organism evidence="8 9">
    <name type="scientific">Ectorhizobium quercum</name>
    <dbReference type="NCBI Taxonomy" id="2965071"/>
    <lineage>
        <taxon>Bacteria</taxon>
        <taxon>Pseudomonadati</taxon>
        <taxon>Pseudomonadota</taxon>
        <taxon>Alphaproteobacteria</taxon>
        <taxon>Hyphomicrobiales</taxon>
        <taxon>Rhizobiaceae</taxon>
        <taxon>Ectorhizobium</taxon>
    </lineage>
</organism>
<keyword evidence="3 6" id="KW-0812">Transmembrane</keyword>
<feature type="transmembrane region" description="Helical" evidence="6">
    <location>
        <begin position="188"/>
        <end position="209"/>
    </location>
</feature>
<evidence type="ECO:0000256" key="1">
    <source>
        <dbReference type="ARBA" id="ARBA00004651"/>
    </source>
</evidence>
<comment type="subcellular location">
    <subcellularLocation>
        <location evidence="1">Cell membrane</location>
        <topology evidence="1">Multi-pass membrane protein</topology>
    </subcellularLocation>
</comment>
<evidence type="ECO:0000256" key="4">
    <source>
        <dbReference type="ARBA" id="ARBA00022989"/>
    </source>
</evidence>
<dbReference type="PANTHER" id="PTHR30086">
    <property type="entry name" value="ARGININE EXPORTER PROTEIN ARGO"/>
    <property type="match status" value="1"/>
</dbReference>
<keyword evidence="5 6" id="KW-0472">Membrane</keyword>
<dbReference type="RefSeq" id="WP_306409985.1">
    <property type="nucleotide sequence ID" value="NZ_JANFPI010000001.1"/>
</dbReference>
<evidence type="ECO:0000313" key="7">
    <source>
        <dbReference type="EMBL" id="MCX8996239.1"/>
    </source>
</evidence>